<sequence>MDLKKVPNENDYPSFFHFKLKTADIPRTTRADDGDKCGLDIHRFKNAMSETTQGRNTTDKLRLEDTDEVSENLRFEEPKKGERSTTHEPKRLDLVSPDRTSAESLCQTDPFLIDKLHPFTLNK</sequence>
<accession>A0A1D1ULC1</accession>
<dbReference type="AlphaFoldDB" id="A0A1D1ULC1"/>
<organism evidence="2 3">
    <name type="scientific">Ramazzottius varieornatus</name>
    <name type="common">Water bear</name>
    <name type="synonym">Tardigrade</name>
    <dbReference type="NCBI Taxonomy" id="947166"/>
    <lineage>
        <taxon>Eukaryota</taxon>
        <taxon>Metazoa</taxon>
        <taxon>Ecdysozoa</taxon>
        <taxon>Tardigrada</taxon>
        <taxon>Eutardigrada</taxon>
        <taxon>Parachela</taxon>
        <taxon>Hypsibioidea</taxon>
        <taxon>Ramazzottiidae</taxon>
        <taxon>Ramazzottius</taxon>
    </lineage>
</organism>
<feature type="region of interest" description="Disordered" evidence="1">
    <location>
        <begin position="45"/>
        <end position="101"/>
    </location>
</feature>
<gene>
    <name evidence="2" type="primary">RvY_02679-1</name>
    <name evidence="2" type="synonym">RvY_02679.1</name>
    <name evidence="2" type="ORF">RvY_02679</name>
</gene>
<protein>
    <submittedName>
        <fullName evidence="2">Uncharacterized protein</fullName>
    </submittedName>
</protein>
<proteinExistence type="predicted"/>
<evidence type="ECO:0000313" key="3">
    <source>
        <dbReference type="Proteomes" id="UP000186922"/>
    </source>
</evidence>
<evidence type="ECO:0000256" key="1">
    <source>
        <dbReference type="SAM" id="MobiDB-lite"/>
    </source>
</evidence>
<evidence type="ECO:0000313" key="2">
    <source>
        <dbReference type="EMBL" id="GAU90231.1"/>
    </source>
</evidence>
<dbReference type="Proteomes" id="UP000186922">
    <property type="component" value="Unassembled WGS sequence"/>
</dbReference>
<comment type="caution">
    <text evidence="2">The sequence shown here is derived from an EMBL/GenBank/DDBJ whole genome shotgun (WGS) entry which is preliminary data.</text>
</comment>
<name>A0A1D1ULC1_RAMVA</name>
<reference evidence="2 3" key="1">
    <citation type="journal article" date="2016" name="Nat. Commun.">
        <title>Extremotolerant tardigrade genome and improved radiotolerance of human cultured cells by tardigrade-unique protein.</title>
        <authorList>
            <person name="Hashimoto T."/>
            <person name="Horikawa D.D."/>
            <person name="Saito Y."/>
            <person name="Kuwahara H."/>
            <person name="Kozuka-Hata H."/>
            <person name="Shin-I T."/>
            <person name="Minakuchi Y."/>
            <person name="Ohishi K."/>
            <person name="Motoyama A."/>
            <person name="Aizu T."/>
            <person name="Enomoto A."/>
            <person name="Kondo K."/>
            <person name="Tanaka S."/>
            <person name="Hara Y."/>
            <person name="Koshikawa S."/>
            <person name="Sagara H."/>
            <person name="Miura T."/>
            <person name="Yokobori S."/>
            <person name="Miyagawa K."/>
            <person name="Suzuki Y."/>
            <person name="Kubo T."/>
            <person name="Oyama M."/>
            <person name="Kohara Y."/>
            <person name="Fujiyama A."/>
            <person name="Arakawa K."/>
            <person name="Katayama T."/>
            <person name="Toyoda A."/>
            <person name="Kunieda T."/>
        </authorList>
    </citation>
    <scope>NUCLEOTIDE SEQUENCE [LARGE SCALE GENOMIC DNA]</scope>
    <source>
        <strain evidence="2 3">YOKOZUNA-1</strain>
    </source>
</reference>
<feature type="compositionally biased region" description="Basic and acidic residues" evidence="1">
    <location>
        <begin position="71"/>
        <end position="93"/>
    </location>
</feature>
<keyword evidence="3" id="KW-1185">Reference proteome</keyword>
<dbReference type="EMBL" id="BDGG01000001">
    <property type="protein sequence ID" value="GAU90231.1"/>
    <property type="molecule type" value="Genomic_DNA"/>
</dbReference>